<sequence length="329" mass="36322">MDGIERAAILLLGMGEKNAAEVLKHLEPRQVQKVGMAISTMSSVSKAKMQGVLGEFLNAIEDQTSLTVDAENYLRTILINALGEENAIPFIDRILVSDKDSGLNRLKWLDARLIADVIRNEHPQIIATILIHLDSEQAAEVVGYFSTEKRAEVLLRMCTIDTVKPEAISELGHVIEKQLSGQKVGKIASVGGIKSVADVINFLEGSVESDVLDKIHQWDEELCNKIKDKMFVFENLVDMDNRSVQTLLRDVSTEQLMLALKGTTEVVKEKIFGNMSKRASDLLRDDLEMQGPVKVSEVEKAQREILAIARSLAEEGKIALGTKGGDEMI</sequence>
<dbReference type="PANTHER" id="PTHR30534:SF0">
    <property type="entry name" value="FLAGELLAR MOTOR SWITCH PROTEIN FLIG"/>
    <property type="match status" value="1"/>
</dbReference>
<gene>
    <name evidence="15" type="primary">fliG</name>
    <name evidence="15" type="ORF">BN59_02913</name>
</gene>
<dbReference type="EMBL" id="CCSB01000003">
    <property type="protein sequence ID" value="CDZ78603.1"/>
    <property type="molecule type" value="Genomic_DNA"/>
</dbReference>
<dbReference type="GO" id="GO:0009425">
    <property type="term" value="C:bacterial-type flagellum basal body"/>
    <property type="evidence" value="ECO:0007669"/>
    <property type="project" value="UniProtKB-SubCell"/>
</dbReference>
<keyword evidence="5 11" id="KW-1003">Cell membrane</keyword>
<dbReference type="AlphaFoldDB" id="A0A078L3T5"/>
<evidence type="ECO:0000259" key="12">
    <source>
        <dbReference type="Pfam" id="PF01706"/>
    </source>
</evidence>
<feature type="domain" description="Flagellar motor switch protein FliG C-terminal" evidence="12">
    <location>
        <begin position="214"/>
        <end position="320"/>
    </location>
</feature>
<dbReference type="NCBIfam" id="TIGR00207">
    <property type="entry name" value="fliG"/>
    <property type="match status" value="1"/>
</dbReference>
<evidence type="ECO:0000256" key="9">
    <source>
        <dbReference type="ARBA" id="ARBA00023143"/>
    </source>
</evidence>
<dbReference type="OrthoDB" id="9780302at2"/>
<evidence type="ECO:0000256" key="1">
    <source>
        <dbReference type="ARBA" id="ARBA00004117"/>
    </source>
</evidence>
<comment type="subcellular location">
    <subcellularLocation>
        <location evidence="1 11">Bacterial flagellum basal body</location>
    </subcellularLocation>
    <subcellularLocation>
        <location evidence="2 11">Cell inner membrane</location>
        <topology evidence="2 11">Peripheral membrane protein</topology>
        <orientation evidence="2 11">Cytoplasmic side</orientation>
    </subcellularLocation>
</comment>
<keyword evidence="9 11" id="KW-0975">Bacterial flagellum</keyword>
<dbReference type="SUPFAM" id="SSF48029">
    <property type="entry name" value="FliG"/>
    <property type="match status" value="2"/>
</dbReference>
<dbReference type="InterPro" id="IPR011002">
    <property type="entry name" value="FliG_a-hlx"/>
</dbReference>
<dbReference type="PIRSF" id="PIRSF003161">
    <property type="entry name" value="FliG"/>
    <property type="match status" value="1"/>
</dbReference>
<dbReference type="Proteomes" id="UP000044071">
    <property type="component" value="Unassembled WGS sequence"/>
</dbReference>
<keyword evidence="11" id="KW-0997">Cell inner membrane</keyword>
<evidence type="ECO:0000256" key="3">
    <source>
        <dbReference type="ARBA" id="ARBA00010299"/>
    </source>
</evidence>
<dbReference type="GO" id="GO:0071973">
    <property type="term" value="P:bacterial-type flagellum-dependent cell motility"/>
    <property type="evidence" value="ECO:0007669"/>
    <property type="project" value="InterPro"/>
</dbReference>
<dbReference type="STRING" id="1034943.BN59_02913"/>
<feature type="domain" description="Flagellar motor switch protein FliG N-terminal" evidence="14">
    <location>
        <begin position="1"/>
        <end position="100"/>
    </location>
</feature>
<dbReference type="InterPro" id="IPR023087">
    <property type="entry name" value="Flg_Motor_Flig_C"/>
</dbReference>
<name>A0A078L3T5_9GAMM</name>
<protein>
    <recommendedName>
        <fullName evidence="4 11">Flagellar motor switch protein FliG</fullName>
    </recommendedName>
</protein>
<evidence type="ECO:0000259" key="14">
    <source>
        <dbReference type="Pfam" id="PF14842"/>
    </source>
</evidence>
<evidence type="ECO:0000313" key="16">
    <source>
        <dbReference type="Proteomes" id="UP000044071"/>
    </source>
</evidence>
<accession>A0A078L3T5</accession>
<keyword evidence="6 11" id="KW-0145">Chemotaxis</keyword>
<keyword evidence="16" id="KW-1185">Reference proteome</keyword>
<reference evidence="15 16" key="1">
    <citation type="submission" date="2014-06" db="EMBL/GenBank/DDBJ databases">
        <authorList>
            <person name="Urmite Genomes Urmite Genomes"/>
        </authorList>
    </citation>
    <scope>NUCLEOTIDE SEQUENCE [LARGE SCALE GENOMIC DNA]</scope>
</reference>
<dbReference type="Pfam" id="PF14841">
    <property type="entry name" value="FliG_M"/>
    <property type="match status" value="1"/>
</dbReference>
<dbReference type="InterPro" id="IPR000090">
    <property type="entry name" value="Flg_Motor_Flig"/>
</dbReference>
<evidence type="ECO:0000256" key="8">
    <source>
        <dbReference type="ARBA" id="ARBA00023136"/>
    </source>
</evidence>
<dbReference type="InterPro" id="IPR028263">
    <property type="entry name" value="FliG_N"/>
</dbReference>
<dbReference type="GO" id="GO:0006935">
    <property type="term" value="P:chemotaxis"/>
    <property type="evidence" value="ECO:0007669"/>
    <property type="project" value="UniProtKB-KW"/>
</dbReference>
<dbReference type="PRINTS" id="PR00954">
    <property type="entry name" value="FLGMOTORFLIG"/>
</dbReference>
<dbReference type="Pfam" id="PF01706">
    <property type="entry name" value="FliG_C"/>
    <property type="match status" value="1"/>
</dbReference>
<proteinExistence type="inferred from homology"/>
<comment type="function">
    <text evidence="10 11">FliG is one of three proteins (FliG, FliN, FliM) that forms the rotor-mounted switch complex (C ring), located at the base of the basal body. This complex interacts with the CheY and CheZ chemotaxis proteins, in addition to contacting components of the motor that determine the direction of flagellar rotation.</text>
</comment>
<evidence type="ECO:0000256" key="4">
    <source>
        <dbReference type="ARBA" id="ARBA00021870"/>
    </source>
</evidence>
<evidence type="ECO:0000259" key="13">
    <source>
        <dbReference type="Pfam" id="PF14841"/>
    </source>
</evidence>
<dbReference type="GO" id="GO:0005886">
    <property type="term" value="C:plasma membrane"/>
    <property type="evidence" value="ECO:0007669"/>
    <property type="project" value="UniProtKB-SubCell"/>
</dbReference>
<dbReference type="RefSeq" id="WP_044011728.1">
    <property type="nucleotide sequence ID" value="NZ_CCVW01000003.1"/>
</dbReference>
<dbReference type="GO" id="GO:0003774">
    <property type="term" value="F:cytoskeletal motor activity"/>
    <property type="evidence" value="ECO:0007669"/>
    <property type="project" value="InterPro"/>
</dbReference>
<organism evidence="15 16">
    <name type="scientific">Legionella massiliensis</name>
    <dbReference type="NCBI Taxonomy" id="1034943"/>
    <lineage>
        <taxon>Bacteria</taxon>
        <taxon>Pseudomonadati</taxon>
        <taxon>Pseudomonadota</taxon>
        <taxon>Gammaproteobacteria</taxon>
        <taxon>Legionellales</taxon>
        <taxon>Legionellaceae</taxon>
        <taxon>Legionella</taxon>
    </lineage>
</organism>
<feature type="domain" description="Flagellar motor switch protein FliG middle" evidence="13">
    <location>
        <begin position="112"/>
        <end position="182"/>
    </location>
</feature>
<evidence type="ECO:0000313" key="15">
    <source>
        <dbReference type="EMBL" id="CDZ78603.1"/>
    </source>
</evidence>
<keyword evidence="15" id="KW-0966">Cell projection</keyword>
<evidence type="ECO:0000256" key="6">
    <source>
        <dbReference type="ARBA" id="ARBA00022500"/>
    </source>
</evidence>
<comment type="similarity">
    <text evidence="3 11">Belongs to the FliG family.</text>
</comment>
<dbReference type="Pfam" id="PF14842">
    <property type="entry name" value="FliG_N"/>
    <property type="match status" value="1"/>
</dbReference>
<evidence type="ECO:0000256" key="11">
    <source>
        <dbReference type="PIRNR" id="PIRNR003161"/>
    </source>
</evidence>
<keyword evidence="15" id="KW-0969">Cilium</keyword>
<dbReference type="FunFam" id="1.10.220.30:FF:000001">
    <property type="entry name" value="Flagellar motor switch protein FliG"/>
    <property type="match status" value="1"/>
</dbReference>
<keyword evidence="15" id="KW-0282">Flagellum</keyword>
<evidence type="ECO:0000256" key="5">
    <source>
        <dbReference type="ARBA" id="ARBA00022475"/>
    </source>
</evidence>
<keyword evidence="8 11" id="KW-0472">Membrane</keyword>
<keyword evidence="7 11" id="KW-0283">Flagellar rotation</keyword>
<evidence type="ECO:0000256" key="7">
    <source>
        <dbReference type="ARBA" id="ARBA00022779"/>
    </source>
</evidence>
<dbReference type="PANTHER" id="PTHR30534">
    <property type="entry name" value="FLAGELLAR MOTOR SWITCH PROTEIN FLIG"/>
    <property type="match status" value="1"/>
</dbReference>
<evidence type="ECO:0000256" key="10">
    <source>
        <dbReference type="ARBA" id="ARBA00025598"/>
    </source>
</evidence>
<evidence type="ECO:0000256" key="2">
    <source>
        <dbReference type="ARBA" id="ARBA00004515"/>
    </source>
</evidence>
<dbReference type="eggNOG" id="COG1536">
    <property type="taxonomic scope" value="Bacteria"/>
</dbReference>
<dbReference type="InterPro" id="IPR032779">
    <property type="entry name" value="FliG_M"/>
</dbReference>
<dbReference type="Gene3D" id="1.10.220.30">
    <property type="match status" value="3"/>
</dbReference>